<sequence length="68" mass="7710">MSRVVRIADDAYEIATGYAPTLSEGIRVMDALIRELREKGSSPNDPKEIERMIRNAVRDEIESVVYRG</sequence>
<dbReference type="AlphaFoldDB" id="A0A8J8B6A2"/>
<dbReference type="Proteomes" id="UP000730161">
    <property type="component" value="Unassembled WGS sequence"/>
</dbReference>
<comment type="caution">
    <text evidence="1">The sequence shown here is derived from an EMBL/GenBank/DDBJ whole genome shotgun (WGS) entry which is preliminary data.</text>
</comment>
<reference evidence="1" key="1">
    <citation type="submission" date="2014-12" db="EMBL/GenBank/DDBJ databases">
        <authorList>
            <person name="Huang H.-H."/>
            <person name="Chen S.-C."/>
            <person name="Lai M.-C."/>
        </authorList>
    </citation>
    <scope>NUCLEOTIDE SEQUENCE</scope>
    <source>
        <strain evidence="1">K1F9705b</strain>
    </source>
</reference>
<organism evidence="1 2">
    <name type="scientific">Methanocalculus chunghsingensis</name>
    <dbReference type="NCBI Taxonomy" id="156457"/>
    <lineage>
        <taxon>Archaea</taxon>
        <taxon>Methanobacteriati</taxon>
        <taxon>Methanobacteriota</taxon>
        <taxon>Stenosarchaea group</taxon>
        <taxon>Methanomicrobia</taxon>
        <taxon>Methanomicrobiales</taxon>
        <taxon>Methanocalculaceae</taxon>
        <taxon>Methanocalculus</taxon>
    </lineage>
</organism>
<dbReference type="EMBL" id="JWHL01000002">
    <property type="protein sequence ID" value="MBR1368427.1"/>
    <property type="molecule type" value="Genomic_DNA"/>
</dbReference>
<dbReference type="RefSeq" id="WP_211530038.1">
    <property type="nucleotide sequence ID" value="NZ_JWHL01000002.1"/>
</dbReference>
<protein>
    <submittedName>
        <fullName evidence="1">Uncharacterized protein</fullName>
    </submittedName>
</protein>
<name>A0A8J8B6A2_9EURY</name>
<proteinExistence type="predicted"/>
<dbReference type="OrthoDB" id="109566at2157"/>
<evidence type="ECO:0000313" key="2">
    <source>
        <dbReference type="Proteomes" id="UP000730161"/>
    </source>
</evidence>
<keyword evidence="2" id="KW-1185">Reference proteome</keyword>
<accession>A0A8J8B6A2</accession>
<gene>
    <name evidence="1" type="ORF">RJ53_02485</name>
</gene>
<evidence type="ECO:0000313" key="1">
    <source>
        <dbReference type="EMBL" id="MBR1368427.1"/>
    </source>
</evidence>